<keyword evidence="8" id="KW-1015">Disulfide bond</keyword>
<dbReference type="PANTHER" id="PTHR45080:SF33">
    <property type="entry name" value="IG-LIKE DOMAIN-CONTAINING PROTEIN"/>
    <property type="match status" value="1"/>
</dbReference>
<dbReference type="InParanoid" id="A0A6P8Y2H1"/>
<keyword evidence="15" id="KW-1185">Reference proteome</keyword>
<keyword evidence="7 11" id="KW-0472">Membrane</keyword>
<dbReference type="InterPro" id="IPR036116">
    <property type="entry name" value="FN3_sf"/>
</dbReference>
<keyword evidence="4" id="KW-0677">Repeat</keyword>
<comment type="subcellular location">
    <subcellularLocation>
        <location evidence="1">Membrane</location>
        <topology evidence="1">Single-pass membrane protein</topology>
    </subcellularLocation>
</comment>
<dbReference type="PRINTS" id="PR01838">
    <property type="entry name" value="NCAMFAMILY"/>
</dbReference>
<dbReference type="InterPro" id="IPR036179">
    <property type="entry name" value="Ig-like_dom_sf"/>
</dbReference>
<keyword evidence="2 11" id="KW-0812">Transmembrane</keyword>
<gene>
    <name evidence="16" type="primary">LOC117639003</name>
</gene>
<evidence type="ECO:0000256" key="8">
    <source>
        <dbReference type="ARBA" id="ARBA00023157"/>
    </source>
</evidence>
<dbReference type="InterPro" id="IPR050958">
    <property type="entry name" value="Cell_Adh-Cytoskel_Orgn"/>
</dbReference>
<evidence type="ECO:0000256" key="1">
    <source>
        <dbReference type="ARBA" id="ARBA00004167"/>
    </source>
</evidence>
<feature type="domain" description="Ig-like" evidence="13">
    <location>
        <begin position="162"/>
        <end position="227"/>
    </location>
</feature>
<dbReference type="InterPro" id="IPR013098">
    <property type="entry name" value="Ig_I-set"/>
</dbReference>
<keyword evidence="3 12" id="KW-0732">Signal</keyword>
<dbReference type="InterPro" id="IPR003598">
    <property type="entry name" value="Ig_sub2"/>
</dbReference>
<evidence type="ECO:0000256" key="12">
    <source>
        <dbReference type="SAM" id="SignalP"/>
    </source>
</evidence>
<dbReference type="InterPro" id="IPR003599">
    <property type="entry name" value="Ig_sub"/>
</dbReference>
<dbReference type="InterPro" id="IPR013151">
    <property type="entry name" value="Immunoglobulin_dom"/>
</dbReference>
<evidence type="ECO:0000256" key="6">
    <source>
        <dbReference type="ARBA" id="ARBA00022989"/>
    </source>
</evidence>
<evidence type="ECO:0000259" key="13">
    <source>
        <dbReference type="PROSITE" id="PS50835"/>
    </source>
</evidence>
<evidence type="ECO:0000256" key="5">
    <source>
        <dbReference type="ARBA" id="ARBA00022889"/>
    </source>
</evidence>
<dbReference type="GeneID" id="117639003"/>
<dbReference type="Pfam" id="PF00047">
    <property type="entry name" value="ig"/>
    <property type="match status" value="1"/>
</dbReference>
<keyword evidence="9" id="KW-0325">Glycoprotein</keyword>
<dbReference type="GO" id="GO:0005886">
    <property type="term" value="C:plasma membrane"/>
    <property type="evidence" value="ECO:0007669"/>
    <property type="project" value="TreeGrafter"/>
</dbReference>
<evidence type="ECO:0000256" key="2">
    <source>
        <dbReference type="ARBA" id="ARBA00022692"/>
    </source>
</evidence>
<evidence type="ECO:0000256" key="3">
    <source>
        <dbReference type="ARBA" id="ARBA00022729"/>
    </source>
</evidence>
<dbReference type="InterPro" id="IPR003961">
    <property type="entry name" value="FN3_dom"/>
</dbReference>
<dbReference type="GO" id="GO:0007156">
    <property type="term" value="P:homophilic cell adhesion via plasma membrane adhesion molecules"/>
    <property type="evidence" value="ECO:0007669"/>
    <property type="project" value="TreeGrafter"/>
</dbReference>
<feature type="domain" description="Ig-like" evidence="13">
    <location>
        <begin position="327"/>
        <end position="428"/>
    </location>
</feature>
<dbReference type="KEGG" id="tpal:117639003"/>
<reference evidence="16" key="1">
    <citation type="submission" date="2025-08" db="UniProtKB">
        <authorList>
            <consortium name="RefSeq"/>
        </authorList>
    </citation>
    <scope>IDENTIFICATION</scope>
    <source>
        <tissue evidence="16">Total insect</tissue>
    </source>
</reference>
<evidence type="ECO:0000256" key="9">
    <source>
        <dbReference type="ARBA" id="ARBA00023180"/>
    </source>
</evidence>
<feature type="signal peptide" evidence="12">
    <location>
        <begin position="1"/>
        <end position="31"/>
    </location>
</feature>
<accession>A0A6P8Y2H1</accession>
<dbReference type="GO" id="GO:0030154">
    <property type="term" value="P:cell differentiation"/>
    <property type="evidence" value="ECO:0007669"/>
    <property type="project" value="UniProtKB-ARBA"/>
</dbReference>
<evidence type="ECO:0000256" key="4">
    <source>
        <dbReference type="ARBA" id="ARBA00022737"/>
    </source>
</evidence>
<feature type="domain" description="Fibronectin type-III" evidence="14">
    <location>
        <begin position="624"/>
        <end position="736"/>
    </location>
</feature>
<evidence type="ECO:0000256" key="11">
    <source>
        <dbReference type="SAM" id="Phobius"/>
    </source>
</evidence>
<name>A0A6P8Y2H1_THRPL</name>
<dbReference type="SMART" id="SM00060">
    <property type="entry name" value="FN3"/>
    <property type="match status" value="2"/>
</dbReference>
<sequence length="896" mass="99780">MKTRKMTESGGGGRWWIYALLLVATFKETQSARTPELMILPSPSVQTKPIGKNVLLTCRANVENLLLLTDMQWLDPNNRTILNNEVTYTNSPQRMHTEQMPTSLALIIPALRETEAGVYTCTATYANSEKLYKSVRIETIVAITWEDAPEEQFPILNKDFKVRCKVTAQPAPAVDWTRNGEMISTGGRYVVETDGLTIQRPVESDDGVYTCRAIVIQTGELAQRDIHVEVHTPPTFEDMLASTKIVEGETATIRCRARGKPKPTFAWIKASTQQNMASADRFKVNPLTGDMIISGVRPEDSGDYKCVASNKASTVEKTVLVNVLVKPRISDFRNLSVPINTEVRMECRASGNPLPTITFKKLNQQARPYVLGRQPTDQRIELTSVEDPSRREAVGTLRVLRLGRYDDGLYVCIASNEGGEATKNGHLSIQFPPSFASTPVDVWSWGQNPVNISCLAESIPNATITWKLNDREVERDPNVQKLSSGPQSIIKITPRRREYYGVYKCIASNILGTAETTITLKEAIPPSEVLQAKIESMTATTITFSFVGPQNFGGRPLKAYAAQIKKSAQPWEYAYNKTWPADSTYVLENLEPQMEYNFRFAAANEVGFSNWAANVIITMPRRAAPEEPRILNPIIEEGYVVSPYSDRMEVRWKIPADNGEAIDKYQIRYCPVKRDLAGYFVETGELCQTMHIPQEHSSVELNMLHPDTFYRVELQAHNMIGYSVPGRATFKTARGADPHVTAAESLFMMSSGVIVGIVVASLLVLLLLIDLFCFCVNSAGLLMLVCESFRGKPKDEDAKLGGLYGWRFPLPYCSNKEGSSTNSYGSGSEVDKLPDASLYIEEKEPLKEVTGINGKEKLSIEIVPMVDNNLKKDTMVDYDFKNSIARTGFVGKDSAV</sequence>
<dbReference type="Proteomes" id="UP000515158">
    <property type="component" value="Unplaced"/>
</dbReference>
<feature type="chain" id="PRO_5027814585" evidence="12">
    <location>
        <begin position="32"/>
        <end position="896"/>
    </location>
</feature>
<feature type="domain" description="Ig-like" evidence="13">
    <location>
        <begin position="234"/>
        <end position="322"/>
    </location>
</feature>
<keyword evidence="6 11" id="KW-1133">Transmembrane helix</keyword>
<dbReference type="GO" id="GO:0009653">
    <property type="term" value="P:anatomical structure morphogenesis"/>
    <property type="evidence" value="ECO:0007669"/>
    <property type="project" value="UniProtKB-ARBA"/>
</dbReference>
<evidence type="ECO:0000256" key="7">
    <source>
        <dbReference type="ARBA" id="ARBA00023136"/>
    </source>
</evidence>
<feature type="transmembrane region" description="Helical" evidence="11">
    <location>
        <begin position="753"/>
        <end position="786"/>
    </location>
</feature>
<dbReference type="InterPro" id="IPR007110">
    <property type="entry name" value="Ig-like_dom"/>
</dbReference>
<dbReference type="CTD" id="31364"/>
<keyword evidence="5" id="KW-0130">Cell adhesion</keyword>
<evidence type="ECO:0000313" key="16">
    <source>
        <dbReference type="RefSeq" id="XP_034230221.1"/>
    </source>
</evidence>
<protein>
    <submittedName>
        <fullName evidence="16">Fasciclin-2 isoform X1</fullName>
    </submittedName>
</protein>
<dbReference type="AlphaFoldDB" id="A0A6P8Y2H1"/>
<dbReference type="InterPro" id="IPR009138">
    <property type="entry name" value="Neural_cell_adh"/>
</dbReference>
<dbReference type="SUPFAM" id="SSF49265">
    <property type="entry name" value="Fibronectin type III"/>
    <property type="match status" value="1"/>
</dbReference>
<feature type="domain" description="Ig-like" evidence="13">
    <location>
        <begin position="433"/>
        <end position="519"/>
    </location>
</feature>
<dbReference type="FunCoup" id="A0A6P8Y2H1">
    <property type="interactions" value="333"/>
</dbReference>
<feature type="domain" description="Fibronectin type-III" evidence="14">
    <location>
        <begin position="525"/>
        <end position="622"/>
    </location>
</feature>
<dbReference type="SMART" id="SM00408">
    <property type="entry name" value="IGc2"/>
    <property type="match status" value="5"/>
</dbReference>
<dbReference type="SUPFAM" id="SSF48726">
    <property type="entry name" value="Immunoglobulin"/>
    <property type="match status" value="5"/>
</dbReference>
<evidence type="ECO:0000259" key="14">
    <source>
        <dbReference type="PROSITE" id="PS50853"/>
    </source>
</evidence>
<evidence type="ECO:0000313" key="15">
    <source>
        <dbReference type="Proteomes" id="UP000515158"/>
    </source>
</evidence>
<dbReference type="InterPro" id="IPR013783">
    <property type="entry name" value="Ig-like_fold"/>
</dbReference>
<dbReference type="CDD" id="cd00063">
    <property type="entry name" value="FN3"/>
    <property type="match status" value="2"/>
</dbReference>
<dbReference type="PROSITE" id="PS50853">
    <property type="entry name" value="FN3"/>
    <property type="match status" value="2"/>
</dbReference>
<dbReference type="SMART" id="SM00409">
    <property type="entry name" value="IG"/>
    <property type="match status" value="5"/>
</dbReference>
<dbReference type="PROSITE" id="PS50835">
    <property type="entry name" value="IG_LIKE"/>
    <property type="match status" value="5"/>
</dbReference>
<dbReference type="RefSeq" id="XP_034230221.1">
    <property type="nucleotide sequence ID" value="XM_034374330.1"/>
</dbReference>
<keyword evidence="10" id="KW-0393">Immunoglobulin domain</keyword>
<dbReference type="PANTHER" id="PTHR45080">
    <property type="entry name" value="CONTACTIN 5"/>
    <property type="match status" value="1"/>
</dbReference>
<feature type="domain" description="Ig-like" evidence="13">
    <location>
        <begin position="35"/>
        <end position="138"/>
    </location>
</feature>
<dbReference type="CDD" id="cd00096">
    <property type="entry name" value="Ig"/>
    <property type="match status" value="1"/>
</dbReference>
<dbReference type="Gene3D" id="2.60.40.10">
    <property type="entry name" value="Immunoglobulins"/>
    <property type="match status" value="7"/>
</dbReference>
<dbReference type="Pfam" id="PF07679">
    <property type="entry name" value="I-set"/>
    <property type="match status" value="2"/>
</dbReference>
<proteinExistence type="predicted"/>
<dbReference type="FunFam" id="2.60.40.10:FF:000032">
    <property type="entry name" value="palladin isoform X1"/>
    <property type="match status" value="1"/>
</dbReference>
<evidence type="ECO:0000256" key="10">
    <source>
        <dbReference type="ARBA" id="ARBA00023319"/>
    </source>
</evidence>
<organism evidence="16">
    <name type="scientific">Thrips palmi</name>
    <name type="common">Melon thrips</name>
    <dbReference type="NCBI Taxonomy" id="161013"/>
    <lineage>
        <taxon>Eukaryota</taxon>
        <taxon>Metazoa</taxon>
        <taxon>Ecdysozoa</taxon>
        <taxon>Arthropoda</taxon>
        <taxon>Hexapoda</taxon>
        <taxon>Insecta</taxon>
        <taxon>Pterygota</taxon>
        <taxon>Neoptera</taxon>
        <taxon>Paraneoptera</taxon>
        <taxon>Thysanoptera</taxon>
        <taxon>Terebrantia</taxon>
        <taxon>Thripoidea</taxon>
        <taxon>Thripidae</taxon>
        <taxon>Thrips</taxon>
    </lineage>
</organism>
<dbReference type="OrthoDB" id="10056271at2759"/>
<dbReference type="Pfam" id="PF00041">
    <property type="entry name" value="fn3"/>
    <property type="match status" value="2"/>
</dbReference>
<dbReference type="Pfam" id="PF13927">
    <property type="entry name" value="Ig_3"/>
    <property type="match status" value="2"/>
</dbReference>